<dbReference type="Gene3D" id="1.25.40.10">
    <property type="entry name" value="Tetratricopeptide repeat domain"/>
    <property type="match status" value="1"/>
</dbReference>
<comment type="subcellular location">
    <subcellularLocation>
        <location evidence="1">Cytoplasm</location>
        <location evidence="1">Cytoskeleton</location>
    </subcellularLocation>
</comment>
<gene>
    <name evidence="10" type="ORF">S01H1_36409</name>
</gene>
<keyword evidence="6" id="KW-0802">TPR repeat</keyword>
<dbReference type="PANTHER" id="PTHR45783:SF3">
    <property type="entry name" value="KINESIN LIGHT CHAIN"/>
    <property type="match status" value="1"/>
</dbReference>
<protein>
    <submittedName>
        <fullName evidence="10">Uncharacterized protein</fullName>
    </submittedName>
</protein>
<dbReference type="PANTHER" id="PTHR45783">
    <property type="entry name" value="KINESIN LIGHT CHAIN"/>
    <property type="match status" value="1"/>
</dbReference>
<evidence type="ECO:0000313" key="10">
    <source>
        <dbReference type="EMBL" id="GAG04250.1"/>
    </source>
</evidence>
<accession>X0UF68</accession>
<keyword evidence="7" id="KW-0175">Coiled coil</keyword>
<reference evidence="10" key="1">
    <citation type="journal article" date="2014" name="Front. Microbiol.">
        <title>High frequency of phylogenetically diverse reductive dehalogenase-homologous genes in deep subseafloor sedimentary metagenomes.</title>
        <authorList>
            <person name="Kawai M."/>
            <person name="Futagami T."/>
            <person name="Toyoda A."/>
            <person name="Takaki Y."/>
            <person name="Nishi S."/>
            <person name="Hori S."/>
            <person name="Arai W."/>
            <person name="Tsubouchi T."/>
            <person name="Morono Y."/>
            <person name="Uchiyama I."/>
            <person name="Ito T."/>
            <person name="Fujiyama A."/>
            <person name="Inagaki F."/>
            <person name="Takami H."/>
        </authorList>
    </citation>
    <scope>NUCLEOTIDE SEQUENCE</scope>
    <source>
        <strain evidence="10">Expedition CK06-06</strain>
    </source>
</reference>
<dbReference type="GO" id="GO:0005874">
    <property type="term" value="C:microtubule"/>
    <property type="evidence" value="ECO:0007669"/>
    <property type="project" value="UniProtKB-KW"/>
</dbReference>
<evidence type="ECO:0000256" key="5">
    <source>
        <dbReference type="ARBA" id="ARBA00022737"/>
    </source>
</evidence>
<keyword evidence="4" id="KW-0493">Microtubule</keyword>
<evidence type="ECO:0000256" key="4">
    <source>
        <dbReference type="ARBA" id="ARBA00022701"/>
    </source>
</evidence>
<feature type="non-terminal residue" evidence="10">
    <location>
        <position position="270"/>
    </location>
</feature>
<evidence type="ECO:0000256" key="2">
    <source>
        <dbReference type="ARBA" id="ARBA00009622"/>
    </source>
</evidence>
<dbReference type="GO" id="GO:0005737">
    <property type="term" value="C:cytoplasm"/>
    <property type="evidence" value="ECO:0007669"/>
    <property type="project" value="TreeGrafter"/>
</dbReference>
<dbReference type="InterPro" id="IPR002151">
    <property type="entry name" value="Kinesin_light"/>
</dbReference>
<keyword evidence="5" id="KW-0677">Repeat</keyword>
<keyword evidence="9" id="KW-0206">Cytoskeleton</keyword>
<dbReference type="SUPFAM" id="SSF48452">
    <property type="entry name" value="TPR-like"/>
    <property type="match status" value="1"/>
</dbReference>
<dbReference type="InterPro" id="IPR019734">
    <property type="entry name" value="TPR_rpt"/>
</dbReference>
<keyword evidence="8" id="KW-0505">Motor protein</keyword>
<dbReference type="EMBL" id="BARS01022807">
    <property type="protein sequence ID" value="GAG04250.1"/>
    <property type="molecule type" value="Genomic_DNA"/>
</dbReference>
<dbReference type="AlphaFoldDB" id="X0UF68"/>
<organism evidence="10">
    <name type="scientific">marine sediment metagenome</name>
    <dbReference type="NCBI Taxonomy" id="412755"/>
    <lineage>
        <taxon>unclassified sequences</taxon>
        <taxon>metagenomes</taxon>
        <taxon>ecological metagenomes</taxon>
    </lineage>
</organism>
<dbReference type="GO" id="GO:0005871">
    <property type="term" value="C:kinesin complex"/>
    <property type="evidence" value="ECO:0007669"/>
    <property type="project" value="InterPro"/>
</dbReference>
<evidence type="ECO:0000256" key="9">
    <source>
        <dbReference type="ARBA" id="ARBA00023212"/>
    </source>
</evidence>
<evidence type="ECO:0000256" key="7">
    <source>
        <dbReference type="ARBA" id="ARBA00023054"/>
    </source>
</evidence>
<keyword evidence="3" id="KW-0963">Cytoplasm</keyword>
<sequence>GPEHPNVAIFLYNLAGLYEDLGDYAKAEPLYRKALAIWEKSLGPEHPNVATSLNNLGALYAARDSFEKAYDFLNRAQETDSKLIDQVMGFTSDQQKSKFLFMKSGQLSAFLSLINQHMRQNPFARKGALDVWLKRKGVILEAQRRFQETLVYSDNPQAVKTFQELAKVRARLSELAFAGPGKEGPEAYKKKIADSEAQKEKLESKLSQLSQAFALNQKIAKADCEKVARALPRNTVLIEFARVGMFNFKAKGKEEKWFPAHYLAFLLYAG</sequence>
<dbReference type="PROSITE" id="PS50005">
    <property type="entry name" value="TPR"/>
    <property type="match status" value="2"/>
</dbReference>
<evidence type="ECO:0000256" key="3">
    <source>
        <dbReference type="ARBA" id="ARBA00022490"/>
    </source>
</evidence>
<dbReference type="InterPro" id="IPR011990">
    <property type="entry name" value="TPR-like_helical_dom_sf"/>
</dbReference>
<dbReference type="SMART" id="SM00028">
    <property type="entry name" value="TPR"/>
    <property type="match status" value="2"/>
</dbReference>
<evidence type="ECO:0000256" key="8">
    <source>
        <dbReference type="ARBA" id="ARBA00023175"/>
    </source>
</evidence>
<name>X0UF68_9ZZZZ</name>
<dbReference type="Pfam" id="PF13424">
    <property type="entry name" value="TPR_12"/>
    <property type="match status" value="1"/>
</dbReference>
<comment type="similarity">
    <text evidence="2">Belongs to the kinesin light chain family.</text>
</comment>
<evidence type="ECO:0000256" key="1">
    <source>
        <dbReference type="ARBA" id="ARBA00004245"/>
    </source>
</evidence>
<dbReference type="GO" id="GO:0019894">
    <property type="term" value="F:kinesin binding"/>
    <property type="evidence" value="ECO:0007669"/>
    <property type="project" value="TreeGrafter"/>
</dbReference>
<proteinExistence type="inferred from homology"/>
<feature type="non-terminal residue" evidence="10">
    <location>
        <position position="1"/>
    </location>
</feature>
<evidence type="ECO:0000256" key="6">
    <source>
        <dbReference type="ARBA" id="ARBA00022803"/>
    </source>
</evidence>
<comment type="caution">
    <text evidence="10">The sequence shown here is derived from an EMBL/GenBank/DDBJ whole genome shotgun (WGS) entry which is preliminary data.</text>
</comment>
<dbReference type="GO" id="GO:0007018">
    <property type="term" value="P:microtubule-based movement"/>
    <property type="evidence" value="ECO:0007669"/>
    <property type="project" value="TreeGrafter"/>
</dbReference>